<dbReference type="EMBL" id="BDDD01000274">
    <property type="protein sequence ID" value="GAV62755.1"/>
    <property type="molecule type" value="Genomic_DNA"/>
</dbReference>
<evidence type="ECO:0000256" key="6">
    <source>
        <dbReference type="ARBA" id="ARBA00022692"/>
    </source>
</evidence>
<dbReference type="AlphaFoldDB" id="A0A1Q3B4E8"/>
<gene>
    <name evidence="16" type="ORF">CFOL_v3_06278</name>
</gene>
<dbReference type="SMART" id="SM00184">
    <property type="entry name" value="RING"/>
    <property type="match status" value="1"/>
</dbReference>
<evidence type="ECO:0000256" key="4">
    <source>
        <dbReference type="ARBA" id="ARBA00012483"/>
    </source>
</evidence>
<sequence length="256" mass="28675">MVILILYYFKRKNSRRRNSPILFATQEDFLEEEHVPEVDHPIWYINTIGLQQSIIDSITILKYKTDEGLIEGTECSVCLSEFQEDESLRLLPKCSHAFHISCIDTWLRSHKNCPLCRSPIINDTIVTQAGSLGTNSNDSGSPEETLTGNLENLIGSNHVELGGTSEVRTGDDNLGVLPIEDKNSAENSKSFIHSKAINCDSDSRLLNDLDYNPRVVEKDVQAMRRSVSLNSSSASMIYKAAANANPEKSRKFRILN</sequence>
<comment type="catalytic activity">
    <reaction evidence="1">
        <text>S-ubiquitinyl-[E2 ubiquitin-conjugating enzyme]-L-cysteine + [acceptor protein]-L-lysine = [E2 ubiquitin-conjugating enzyme]-L-cysteine + N(6)-ubiquitinyl-[acceptor protein]-L-lysine.</text>
        <dbReference type="EC" id="2.3.2.27"/>
    </reaction>
</comment>
<evidence type="ECO:0000256" key="2">
    <source>
        <dbReference type="ARBA" id="ARBA00004167"/>
    </source>
</evidence>
<evidence type="ECO:0000256" key="7">
    <source>
        <dbReference type="ARBA" id="ARBA00022723"/>
    </source>
</evidence>
<evidence type="ECO:0000256" key="9">
    <source>
        <dbReference type="ARBA" id="ARBA00022786"/>
    </source>
</evidence>
<dbReference type="UniPathway" id="UPA00143"/>
<accession>A0A1Q3B4E8</accession>
<keyword evidence="9" id="KW-0833">Ubl conjugation pathway</keyword>
<keyword evidence="17" id="KW-1185">Reference proteome</keyword>
<dbReference type="InParanoid" id="A0A1Q3B4E8"/>
<evidence type="ECO:0000256" key="8">
    <source>
        <dbReference type="ARBA" id="ARBA00022771"/>
    </source>
</evidence>
<comment type="caution">
    <text evidence="16">The sequence shown here is derived from an EMBL/GenBank/DDBJ whole genome shotgun (WGS) entry which is preliminary data.</text>
</comment>
<comment type="subcellular location">
    <subcellularLocation>
        <location evidence="2">Membrane</location>
        <topology evidence="2">Single-pass membrane protein</topology>
    </subcellularLocation>
</comment>
<dbReference type="STRING" id="3775.A0A1Q3B4E8"/>
<keyword evidence="8 14" id="KW-0863">Zinc-finger</keyword>
<dbReference type="Pfam" id="PF13639">
    <property type="entry name" value="zf-RING_2"/>
    <property type="match status" value="1"/>
</dbReference>
<dbReference type="CDD" id="cd16461">
    <property type="entry name" value="RING-H2_EL5-like"/>
    <property type="match status" value="1"/>
</dbReference>
<evidence type="ECO:0000313" key="17">
    <source>
        <dbReference type="Proteomes" id="UP000187406"/>
    </source>
</evidence>
<reference evidence="17" key="1">
    <citation type="submission" date="2016-04" db="EMBL/GenBank/DDBJ databases">
        <title>Cephalotus genome sequencing.</title>
        <authorList>
            <person name="Fukushima K."/>
            <person name="Hasebe M."/>
            <person name="Fang X."/>
        </authorList>
    </citation>
    <scope>NUCLEOTIDE SEQUENCE [LARGE SCALE GENOMIC DNA]</scope>
    <source>
        <strain evidence="17">cv. St1</strain>
    </source>
</reference>
<feature type="domain" description="RING-type" evidence="15">
    <location>
        <begin position="75"/>
        <end position="117"/>
    </location>
</feature>
<dbReference type="EC" id="2.3.2.27" evidence="4"/>
<dbReference type="GO" id="GO:0061630">
    <property type="term" value="F:ubiquitin protein ligase activity"/>
    <property type="evidence" value="ECO:0007669"/>
    <property type="project" value="UniProtKB-EC"/>
</dbReference>
<dbReference type="InterPro" id="IPR001841">
    <property type="entry name" value="Znf_RING"/>
</dbReference>
<evidence type="ECO:0000259" key="15">
    <source>
        <dbReference type="PROSITE" id="PS50089"/>
    </source>
</evidence>
<dbReference type="Gene3D" id="3.30.40.10">
    <property type="entry name" value="Zinc/RING finger domain, C3HC4 (zinc finger)"/>
    <property type="match status" value="1"/>
</dbReference>
<evidence type="ECO:0000256" key="1">
    <source>
        <dbReference type="ARBA" id="ARBA00000900"/>
    </source>
</evidence>
<dbReference type="GO" id="GO:0016567">
    <property type="term" value="P:protein ubiquitination"/>
    <property type="evidence" value="ECO:0007669"/>
    <property type="project" value="UniProtKB-UniPathway"/>
</dbReference>
<protein>
    <recommendedName>
        <fullName evidence="4">RING-type E3 ubiquitin transferase</fullName>
        <ecNumber evidence="4">2.3.2.27</ecNumber>
    </recommendedName>
</protein>
<evidence type="ECO:0000256" key="14">
    <source>
        <dbReference type="PROSITE-ProRule" id="PRU00175"/>
    </source>
</evidence>
<keyword evidence="11" id="KW-1133">Transmembrane helix</keyword>
<dbReference type="PANTHER" id="PTHR46913">
    <property type="entry name" value="RING-H2 FINGER PROTEIN ATL16"/>
    <property type="match status" value="1"/>
</dbReference>
<dbReference type="InterPro" id="IPR013083">
    <property type="entry name" value="Znf_RING/FYVE/PHD"/>
</dbReference>
<evidence type="ECO:0000256" key="10">
    <source>
        <dbReference type="ARBA" id="ARBA00022833"/>
    </source>
</evidence>
<evidence type="ECO:0000256" key="13">
    <source>
        <dbReference type="ARBA" id="ARBA00024209"/>
    </source>
</evidence>
<keyword evidence="7" id="KW-0479">Metal-binding</keyword>
<evidence type="ECO:0000313" key="16">
    <source>
        <dbReference type="EMBL" id="GAV62755.1"/>
    </source>
</evidence>
<comment type="similarity">
    <text evidence="13">Belongs to the RING-type zinc finger family. ATL subfamily.</text>
</comment>
<organism evidence="16 17">
    <name type="scientific">Cephalotus follicularis</name>
    <name type="common">Albany pitcher plant</name>
    <dbReference type="NCBI Taxonomy" id="3775"/>
    <lineage>
        <taxon>Eukaryota</taxon>
        <taxon>Viridiplantae</taxon>
        <taxon>Streptophyta</taxon>
        <taxon>Embryophyta</taxon>
        <taxon>Tracheophyta</taxon>
        <taxon>Spermatophyta</taxon>
        <taxon>Magnoliopsida</taxon>
        <taxon>eudicotyledons</taxon>
        <taxon>Gunneridae</taxon>
        <taxon>Pentapetalae</taxon>
        <taxon>rosids</taxon>
        <taxon>fabids</taxon>
        <taxon>Oxalidales</taxon>
        <taxon>Cephalotaceae</taxon>
        <taxon>Cephalotus</taxon>
    </lineage>
</organism>
<proteinExistence type="inferred from homology"/>
<dbReference type="PANTHER" id="PTHR46913:SF19">
    <property type="entry name" value="RING-TYPE E3 UBIQUITIN TRANSFERASE"/>
    <property type="match status" value="1"/>
</dbReference>
<dbReference type="OrthoDB" id="9984778at2759"/>
<keyword evidence="6" id="KW-0812">Transmembrane</keyword>
<dbReference type="GO" id="GO:0016020">
    <property type="term" value="C:membrane"/>
    <property type="evidence" value="ECO:0007669"/>
    <property type="project" value="UniProtKB-SubCell"/>
</dbReference>
<dbReference type="FunFam" id="3.30.40.10:FF:000233">
    <property type="entry name" value="RING-H2 finger protein ATL54"/>
    <property type="match status" value="1"/>
</dbReference>
<keyword evidence="12" id="KW-0472">Membrane</keyword>
<dbReference type="InterPro" id="IPR044600">
    <property type="entry name" value="ATL1/ATL16-like"/>
</dbReference>
<evidence type="ECO:0000256" key="3">
    <source>
        <dbReference type="ARBA" id="ARBA00004906"/>
    </source>
</evidence>
<name>A0A1Q3B4E8_CEPFO</name>
<dbReference type="Proteomes" id="UP000187406">
    <property type="component" value="Unassembled WGS sequence"/>
</dbReference>
<dbReference type="SUPFAM" id="SSF57850">
    <property type="entry name" value="RING/U-box"/>
    <property type="match status" value="1"/>
</dbReference>
<evidence type="ECO:0000256" key="11">
    <source>
        <dbReference type="ARBA" id="ARBA00022989"/>
    </source>
</evidence>
<keyword evidence="5" id="KW-0808">Transferase</keyword>
<evidence type="ECO:0000256" key="12">
    <source>
        <dbReference type="ARBA" id="ARBA00023136"/>
    </source>
</evidence>
<comment type="pathway">
    <text evidence="3">Protein modification; protein ubiquitination.</text>
</comment>
<evidence type="ECO:0000256" key="5">
    <source>
        <dbReference type="ARBA" id="ARBA00022679"/>
    </source>
</evidence>
<keyword evidence="10" id="KW-0862">Zinc</keyword>
<dbReference type="PROSITE" id="PS50089">
    <property type="entry name" value="ZF_RING_2"/>
    <property type="match status" value="1"/>
</dbReference>
<dbReference type="GO" id="GO:0008270">
    <property type="term" value="F:zinc ion binding"/>
    <property type="evidence" value="ECO:0007669"/>
    <property type="project" value="UniProtKB-KW"/>
</dbReference>